<accession>A0A0C3AK73</accession>
<reference evidence="2" key="2">
    <citation type="submission" date="2015-01" db="EMBL/GenBank/DDBJ databases">
        <title>Evolutionary Origins and Diversification of the Mycorrhizal Mutualists.</title>
        <authorList>
            <consortium name="DOE Joint Genome Institute"/>
            <consortium name="Mycorrhizal Genomics Consortium"/>
            <person name="Kohler A."/>
            <person name="Kuo A."/>
            <person name="Nagy L.G."/>
            <person name="Floudas D."/>
            <person name="Copeland A."/>
            <person name="Barry K.W."/>
            <person name="Cichocki N."/>
            <person name="Veneault-Fourrey C."/>
            <person name="LaButti K."/>
            <person name="Lindquist E.A."/>
            <person name="Lipzen A."/>
            <person name="Lundell T."/>
            <person name="Morin E."/>
            <person name="Murat C."/>
            <person name="Riley R."/>
            <person name="Ohm R."/>
            <person name="Sun H."/>
            <person name="Tunlid A."/>
            <person name="Henrissat B."/>
            <person name="Grigoriev I.V."/>
            <person name="Hibbett D.S."/>
            <person name="Martin F."/>
        </authorList>
    </citation>
    <scope>NUCLEOTIDE SEQUENCE [LARGE SCALE GENOMIC DNA]</scope>
    <source>
        <strain evidence="2">MAFF 305830</strain>
    </source>
</reference>
<reference evidence="1 2" key="1">
    <citation type="submission" date="2014-04" db="EMBL/GenBank/DDBJ databases">
        <authorList>
            <consortium name="DOE Joint Genome Institute"/>
            <person name="Kuo A."/>
            <person name="Zuccaro A."/>
            <person name="Kohler A."/>
            <person name="Nagy L.G."/>
            <person name="Floudas D."/>
            <person name="Copeland A."/>
            <person name="Barry K.W."/>
            <person name="Cichocki N."/>
            <person name="Veneault-Fourrey C."/>
            <person name="LaButti K."/>
            <person name="Lindquist E.A."/>
            <person name="Lipzen A."/>
            <person name="Lundell T."/>
            <person name="Morin E."/>
            <person name="Murat C."/>
            <person name="Sun H."/>
            <person name="Tunlid A."/>
            <person name="Henrissat B."/>
            <person name="Grigoriev I.V."/>
            <person name="Hibbett D.S."/>
            <person name="Martin F."/>
            <person name="Nordberg H.P."/>
            <person name="Cantor M.N."/>
            <person name="Hua S.X."/>
        </authorList>
    </citation>
    <scope>NUCLEOTIDE SEQUENCE [LARGE SCALE GENOMIC DNA]</scope>
    <source>
        <strain evidence="1 2">MAFF 305830</strain>
    </source>
</reference>
<organism evidence="1 2">
    <name type="scientific">Serendipita vermifera MAFF 305830</name>
    <dbReference type="NCBI Taxonomy" id="933852"/>
    <lineage>
        <taxon>Eukaryota</taxon>
        <taxon>Fungi</taxon>
        <taxon>Dikarya</taxon>
        <taxon>Basidiomycota</taxon>
        <taxon>Agaricomycotina</taxon>
        <taxon>Agaricomycetes</taxon>
        <taxon>Sebacinales</taxon>
        <taxon>Serendipitaceae</taxon>
        <taxon>Serendipita</taxon>
    </lineage>
</organism>
<evidence type="ECO:0000313" key="1">
    <source>
        <dbReference type="EMBL" id="KIM19686.1"/>
    </source>
</evidence>
<sequence length="139" mass="15074">MAFLLSIYSSDSRLVLQKHLDNTEQQFTTSLWGGNNKLARFLGFGLVDTSSVSPPEDHGACRRAQDSLTTAGTDVAADDVAPPHSASIALPHLIQPILILLHAIRVILLLKVAGMTLLTHEQLLLQALRDLDPAITLVF</sequence>
<dbReference type="EMBL" id="KN824574">
    <property type="protein sequence ID" value="KIM19686.1"/>
    <property type="molecule type" value="Genomic_DNA"/>
</dbReference>
<keyword evidence="2" id="KW-1185">Reference proteome</keyword>
<gene>
    <name evidence="1" type="ORF">M408DRAFT_31004</name>
</gene>
<dbReference type="HOGENOM" id="CLU_1846331_0_0_1"/>
<proteinExistence type="predicted"/>
<name>A0A0C3AK73_SERVB</name>
<protein>
    <submittedName>
        <fullName evidence="1">Uncharacterized protein</fullName>
    </submittedName>
</protein>
<evidence type="ECO:0000313" key="2">
    <source>
        <dbReference type="Proteomes" id="UP000054097"/>
    </source>
</evidence>
<dbReference type="AlphaFoldDB" id="A0A0C3AK73"/>
<dbReference type="Proteomes" id="UP000054097">
    <property type="component" value="Unassembled WGS sequence"/>
</dbReference>